<gene>
    <name evidence="2" type="ORF">DEO27_015705</name>
</gene>
<dbReference type="PANTHER" id="PTHR22916:SF3">
    <property type="entry name" value="UDP-GLCNAC:BETAGAL BETA-1,3-N-ACETYLGLUCOSAMINYLTRANSFERASE-LIKE PROTEIN 1"/>
    <property type="match status" value="1"/>
</dbReference>
<dbReference type="InterPro" id="IPR029044">
    <property type="entry name" value="Nucleotide-diphossugar_trans"/>
</dbReference>
<dbReference type="SUPFAM" id="SSF53448">
    <property type="entry name" value="Nucleotide-diphospho-sugar transferases"/>
    <property type="match status" value="1"/>
</dbReference>
<dbReference type="PANTHER" id="PTHR22916">
    <property type="entry name" value="GLYCOSYLTRANSFERASE"/>
    <property type="match status" value="1"/>
</dbReference>
<dbReference type="GO" id="GO:0016758">
    <property type="term" value="F:hexosyltransferase activity"/>
    <property type="evidence" value="ECO:0007669"/>
    <property type="project" value="UniProtKB-ARBA"/>
</dbReference>
<dbReference type="Proteomes" id="UP000251402">
    <property type="component" value="Chromosome"/>
</dbReference>
<dbReference type="KEGG" id="mrub:DEO27_015705"/>
<organism evidence="2 3">
    <name type="scientific">Mucilaginibacter rubeus</name>
    <dbReference type="NCBI Taxonomy" id="2027860"/>
    <lineage>
        <taxon>Bacteria</taxon>
        <taxon>Pseudomonadati</taxon>
        <taxon>Bacteroidota</taxon>
        <taxon>Sphingobacteriia</taxon>
        <taxon>Sphingobacteriales</taxon>
        <taxon>Sphingobacteriaceae</taxon>
        <taxon>Mucilaginibacter</taxon>
    </lineage>
</organism>
<dbReference type="OrthoDB" id="9815829at2"/>
<protein>
    <submittedName>
        <fullName evidence="2">Glycosyltransferase family 2 protein</fullName>
    </submittedName>
</protein>
<evidence type="ECO:0000313" key="3">
    <source>
        <dbReference type="Proteomes" id="UP000251402"/>
    </source>
</evidence>
<sequence>MSDLAIIIPAYKKIYFDQTLASLAAQSNKNFTVYIGDDCSPEDLSTIVERYREDLNIIYTRFENNIGAKDLVLQWERCLALSKTEKWICLFSDDDLMDSNCVEEFYSTVDVATNDFDIFRFNTVVINQHGEITNQGITGPQTESSAQMAYNLLHGRRGNSMPDHIFSRRIYEECGGFVFTRYAQGADWALSILFSRKKGMFVIPNAKVYWRYSGLNISSNAARNKNDMIGGHLDFISWALIHFEYLKTTALDITYQMIVEALRFNLKMVMLYHYNGFNYKQAPTLLSFYHDKLQLSYRESIRQMMEINGLSLPNVHTAKRVLVKLRDKMFKRS</sequence>
<dbReference type="InterPro" id="IPR001173">
    <property type="entry name" value="Glyco_trans_2-like"/>
</dbReference>
<dbReference type="Gene3D" id="3.90.550.10">
    <property type="entry name" value="Spore Coat Polysaccharide Biosynthesis Protein SpsA, Chain A"/>
    <property type="match status" value="1"/>
</dbReference>
<dbReference type="EMBL" id="CP043450">
    <property type="protein sequence ID" value="QEM11411.1"/>
    <property type="molecule type" value="Genomic_DNA"/>
</dbReference>
<evidence type="ECO:0000259" key="1">
    <source>
        <dbReference type="Pfam" id="PF00535"/>
    </source>
</evidence>
<dbReference type="Pfam" id="PF00535">
    <property type="entry name" value="Glycos_transf_2"/>
    <property type="match status" value="1"/>
</dbReference>
<proteinExistence type="predicted"/>
<dbReference type="AlphaFoldDB" id="A0A5C1I2I0"/>
<dbReference type="RefSeq" id="WP_112573948.1">
    <property type="nucleotide sequence ID" value="NZ_CP043450.1"/>
</dbReference>
<keyword evidence="3" id="KW-1185">Reference proteome</keyword>
<evidence type="ECO:0000313" key="2">
    <source>
        <dbReference type="EMBL" id="QEM11411.1"/>
    </source>
</evidence>
<accession>A0A5C1I2I0</accession>
<feature type="domain" description="Glycosyltransferase 2-like" evidence="1">
    <location>
        <begin position="6"/>
        <end position="118"/>
    </location>
</feature>
<dbReference type="CDD" id="cd00761">
    <property type="entry name" value="Glyco_tranf_GTA_type"/>
    <property type="match status" value="1"/>
</dbReference>
<name>A0A5C1I2I0_9SPHI</name>
<reference evidence="2" key="1">
    <citation type="submission" date="2019-08" db="EMBL/GenBank/DDBJ databases">
        <title>Comparative genome analysis confer to the adaptation heavy metal polluted environment.</title>
        <authorList>
            <person name="Li Y."/>
        </authorList>
    </citation>
    <scope>NUCLEOTIDE SEQUENCE [LARGE SCALE GENOMIC DNA]</scope>
    <source>
        <strain evidence="2">P1</strain>
    </source>
</reference>